<name>A0A7G6DYW4_THEFR</name>
<dbReference type="PANTHER" id="PTHR43853:SF21">
    <property type="entry name" value="STEROID 3-KETOACYL-COA THIOLASE"/>
    <property type="match status" value="1"/>
</dbReference>
<dbReference type="InterPro" id="IPR020615">
    <property type="entry name" value="Thiolase_acyl_enz_int_AS"/>
</dbReference>
<dbReference type="InterPro" id="IPR002155">
    <property type="entry name" value="Thiolase"/>
</dbReference>
<dbReference type="PROSITE" id="PS00099">
    <property type="entry name" value="THIOLASE_3"/>
    <property type="match status" value="1"/>
</dbReference>
<dbReference type="Gene3D" id="3.40.47.10">
    <property type="match status" value="1"/>
</dbReference>
<dbReference type="InterPro" id="IPR020616">
    <property type="entry name" value="Thiolase_N"/>
</dbReference>
<evidence type="ECO:0000256" key="2">
    <source>
        <dbReference type="ARBA" id="ARBA00005189"/>
    </source>
</evidence>
<dbReference type="FunFam" id="3.40.47.10:FF:000010">
    <property type="entry name" value="Acetyl-CoA acetyltransferase (Thiolase)"/>
    <property type="match status" value="1"/>
</dbReference>
<dbReference type="PIRSF" id="PIRSF000429">
    <property type="entry name" value="Ac-CoA_Ac_transf"/>
    <property type="match status" value="1"/>
</dbReference>
<dbReference type="GO" id="GO:0005737">
    <property type="term" value="C:cytoplasm"/>
    <property type="evidence" value="ECO:0007669"/>
    <property type="project" value="UniProtKB-SubCell"/>
</dbReference>
<dbReference type="Pfam" id="PF00108">
    <property type="entry name" value="Thiolase_N"/>
    <property type="match status" value="1"/>
</dbReference>
<dbReference type="PROSITE" id="PS00737">
    <property type="entry name" value="THIOLASE_2"/>
    <property type="match status" value="1"/>
</dbReference>
<dbReference type="InterPro" id="IPR020617">
    <property type="entry name" value="Thiolase_C"/>
</dbReference>
<dbReference type="InterPro" id="IPR020613">
    <property type="entry name" value="Thiolase_CS"/>
</dbReference>
<evidence type="ECO:0000256" key="8">
    <source>
        <dbReference type="ARBA" id="ARBA00051550"/>
    </source>
</evidence>
<dbReference type="PANTHER" id="PTHR43853">
    <property type="entry name" value="3-KETOACYL-COA THIOLASE, PEROXISOMAL"/>
    <property type="match status" value="1"/>
</dbReference>
<dbReference type="GO" id="GO:0006635">
    <property type="term" value="P:fatty acid beta-oxidation"/>
    <property type="evidence" value="ECO:0007669"/>
    <property type="project" value="TreeGrafter"/>
</dbReference>
<accession>A0A7G6DYW4</accession>
<feature type="active site" description="Acyl-thioester intermediate" evidence="9">
    <location>
        <position position="91"/>
    </location>
</feature>
<evidence type="ECO:0000256" key="1">
    <source>
        <dbReference type="ARBA" id="ARBA00004496"/>
    </source>
</evidence>
<organism evidence="13 14">
    <name type="scientific">Thermanaerosceptrum fracticalcis</name>
    <dbReference type="NCBI Taxonomy" id="1712410"/>
    <lineage>
        <taxon>Bacteria</taxon>
        <taxon>Bacillati</taxon>
        <taxon>Bacillota</taxon>
        <taxon>Clostridia</taxon>
        <taxon>Eubacteriales</taxon>
        <taxon>Peptococcaceae</taxon>
        <taxon>Thermanaerosceptrum</taxon>
    </lineage>
</organism>
<dbReference type="Proteomes" id="UP000515847">
    <property type="component" value="Chromosome"/>
</dbReference>
<dbReference type="KEGG" id="tfr:BR63_00975"/>
<gene>
    <name evidence="13" type="ORF">BR63_00975</name>
</gene>
<dbReference type="AlphaFoldDB" id="A0A7G6DYW4"/>
<comment type="similarity">
    <text evidence="3 10">Belongs to the thiolase-like superfamily. Thiolase family.</text>
</comment>
<feature type="active site" description="Proton acceptor" evidence="9">
    <location>
        <position position="378"/>
    </location>
</feature>
<dbReference type="GO" id="GO:0003985">
    <property type="term" value="F:acetyl-CoA C-acetyltransferase activity"/>
    <property type="evidence" value="ECO:0007669"/>
    <property type="project" value="UniProtKB-EC"/>
</dbReference>
<evidence type="ECO:0000256" key="9">
    <source>
        <dbReference type="PIRSR" id="PIRSR000429-1"/>
    </source>
</evidence>
<dbReference type="InterPro" id="IPR020610">
    <property type="entry name" value="Thiolase_AS"/>
</dbReference>
<dbReference type="SUPFAM" id="SSF53901">
    <property type="entry name" value="Thiolase-like"/>
    <property type="match status" value="2"/>
</dbReference>
<evidence type="ECO:0000256" key="4">
    <source>
        <dbReference type="ARBA" id="ARBA00022679"/>
    </source>
</evidence>
<dbReference type="OrthoDB" id="56116at2"/>
<dbReference type="InterPro" id="IPR050215">
    <property type="entry name" value="Thiolase-like_sf_Thiolase"/>
</dbReference>
<dbReference type="CDD" id="cd00751">
    <property type="entry name" value="thiolase"/>
    <property type="match status" value="1"/>
</dbReference>
<keyword evidence="14" id="KW-1185">Reference proteome</keyword>
<dbReference type="EMBL" id="CP045798">
    <property type="protein sequence ID" value="QNB45018.1"/>
    <property type="molecule type" value="Genomic_DNA"/>
</dbReference>
<protein>
    <recommendedName>
        <fullName evidence="7">Acetyl-CoA acetyltransferase</fullName>
        <ecNumber evidence="6">2.3.1.16</ecNumber>
    </recommendedName>
</protein>
<keyword evidence="4 10" id="KW-0808">Transferase</keyword>
<feature type="domain" description="Thiolase C-terminal" evidence="12">
    <location>
        <begin position="270"/>
        <end position="390"/>
    </location>
</feature>
<dbReference type="NCBIfam" id="TIGR01930">
    <property type="entry name" value="AcCoA-C-Actrans"/>
    <property type="match status" value="1"/>
</dbReference>
<dbReference type="PROSITE" id="PS00098">
    <property type="entry name" value="THIOLASE_1"/>
    <property type="match status" value="1"/>
</dbReference>
<proteinExistence type="inferred from homology"/>
<dbReference type="Pfam" id="PF02803">
    <property type="entry name" value="Thiolase_C"/>
    <property type="match status" value="1"/>
</dbReference>
<evidence type="ECO:0000313" key="14">
    <source>
        <dbReference type="Proteomes" id="UP000515847"/>
    </source>
</evidence>
<comment type="catalytic activity">
    <reaction evidence="8">
        <text>2 acetyl-CoA = acetoacetyl-CoA + CoA</text>
        <dbReference type="Rhea" id="RHEA:21036"/>
        <dbReference type="ChEBI" id="CHEBI:57286"/>
        <dbReference type="ChEBI" id="CHEBI:57287"/>
        <dbReference type="ChEBI" id="CHEBI:57288"/>
        <dbReference type="EC" id="2.3.1.9"/>
    </reaction>
</comment>
<comment type="pathway">
    <text evidence="2">Lipid metabolism.</text>
</comment>
<evidence type="ECO:0000256" key="3">
    <source>
        <dbReference type="ARBA" id="ARBA00010982"/>
    </source>
</evidence>
<reference evidence="13 14" key="1">
    <citation type="journal article" date="2019" name="Front. Microbiol.">
        <title>Thermoanaerosceptrum fracticalcis gen. nov. sp. nov., a Novel Fumarate-Fermenting Microorganism From a Deep Fractured Carbonate Aquifer of the US Great Basin.</title>
        <authorList>
            <person name="Hamilton-Brehm S.D."/>
            <person name="Stewart L.E."/>
            <person name="Zavarin M."/>
            <person name="Caldwell M."/>
            <person name="Lawson P.A."/>
            <person name="Onstott T.C."/>
            <person name="Grzymski J."/>
            <person name="Neveux I."/>
            <person name="Lollar B.S."/>
            <person name="Russell C.E."/>
            <person name="Moser D.P."/>
        </authorList>
    </citation>
    <scope>NUCLEOTIDE SEQUENCE [LARGE SCALE GENOMIC DNA]</scope>
    <source>
        <strain evidence="13 14">DRI-13</strain>
    </source>
</reference>
<feature type="active site" description="Proton acceptor" evidence="9">
    <location>
        <position position="348"/>
    </location>
</feature>
<dbReference type="GO" id="GO:0010124">
    <property type="term" value="P:phenylacetate catabolic process"/>
    <property type="evidence" value="ECO:0007669"/>
    <property type="project" value="TreeGrafter"/>
</dbReference>
<dbReference type="InterPro" id="IPR016039">
    <property type="entry name" value="Thiolase-like"/>
</dbReference>
<evidence type="ECO:0000259" key="12">
    <source>
        <dbReference type="Pfam" id="PF02803"/>
    </source>
</evidence>
<keyword evidence="5 10" id="KW-0012">Acyltransferase</keyword>
<evidence type="ECO:0000313" key="13">
    <source>
        <dbReference type="EMBL" id="QNB45018.1"/>
    </source>
</evidence>
<comment type="subcellular location">
    <subcellularLocation>
        <location evidence="1">Cytoplasm</location>
    </subcellularLocation>
</comment>
<evidence type="ECO:0000256" key="6">
    <source>
        <dbReference type="ARBA" id="ARBA00024073"/>
    </source>
</evidence>
<feature type="domain" description="Thiolase N-terminal" evidence="11">
    <location>
        <begin position="5"/>
        <end position="261"/>
    </location>
</feature>
<evidence type="ECO:0000259" key="11">
    <source>
        <dbReference type="Pfam" id="PF00108"/>
    </source>
</evidence>
<evidence type="ECO:0000256" key="10">
    <source>
        <dbReference type="RuleBase" id="RU003557"/>
    </source>
</evidence>
<dbReference type="EC" id="2.3.1.16" evidence="6"/>
<evidence type="ECO:0000256" key="7">
    <source>
        <dbReference type="ARBA" id="ARBA00044137"/>
    </source>
</evidence>
<dbReference type="RefSeq" id="WP_034424637.1">
    <property type="nucleotide sequence ID" value="NZ_CP045798.1"/>
</dbReference>
<sequence length="392" mass="41326">MKEAVIVACGRSAIGKAPGGQLKYTRPDEIAAQVVQGVVKRIPQLDPGKIDDFVLGCAFPEAEQGMNLARIVSLRAGLPVDVPAQTINRFCSSGLQSVATAAHSIMAGQTNVALAGGVESMSTIPMGGNRISPNPYLMENYPETYLAMGLTAERVAEKYGVTREIQDRFALESHLKAAQAQSENKFAEEIIPVKALRPVADQSGMMRSETFIFERDEGIRPDVSLEGLSKLRPVFKTNGTVTAGNSSQMSDGAAAVLLMSQGAAREIGVKPLALFRSFAVAGVEPEVMGIGPVKAIPKALKIAGINKEDLDLIELNEAFAAQAVACIKELDLDPGKVNVNGGAIALGHPLGCTGTFLLVKLLSELTRRKGRYGLVSMCIGGGMGAAAVFELC</sequence>
<evidence type="ECO:0000256" key="5">
    <source>
        <dbReference type="ARBA" id="ARBA00023315"/>
    </source>
</evidence>